<comment type="subunit">
    <text evidence="14">Component of the INO80 chromatin-remodeling complex.</text>
</comment>
<evidence type="ECO:0000256" key="11">
    <source>
        <dbReference type="ARBA" id="ARBA00023204"/>
    </source>
</evidence>
<dbReference type="GO" id="GO:0045995">
    <property type="term" value="P:regulation of embryonic development"/>
    <property type="evidence" value="ECO:0007669"/>
    <property type="project" value="Ensembl"/>
</dbReference>
<dbReference type="InterPro" id="IPR049730">
    <property type="entry name" value="SNF2/RAD54-like_C"/>
</dbReference>
<keyword evidence="10 14" id="KW-0238">DNA-binding</keyword>
<feature type="coiled-coil region" evidence="15">
    <location>
        <begin position="362"/>
        <end position="392"/>
    </location>
</feature>
<comment type="subcellular location">
    <subcellularLocation>
        <location evidence="1 14">Nucleus</location>
    </subcellularLocation>
</comment>
<reference evidence="20" key="2">
    <citation type="submission" date="2025-09" db="UniProtKB">
        <authorList>
            <consortium name="Ensembl"/>
        </authorList>
    </citation>
    <scope>IDENTIFICATION</scope>
</reference>
<evidence type="ECO:0000256" key="16">
    <source>
        <dbReference type="SAM" id="MobiDB-lite"/>
    </source>
</evidence>
<keyword evidence="6 14" id="KW-0378">Hydrolase</keyword>
<dbReference type="InterPro" id="IPR027417">
    <property type="entry name" value="P-loop_NTPase"/>
</dbReference>
<dbReference type="CDD" id="cd18793">
    <property type="entry name" value="SF2_C_SNF"/>
    <property type="match status" value="1"/>
</dbReference>
<dbReference type="SUPFAM" id="SSF52540">
    <property type="entry name" value="P-loop containing nucleoside triphosphate hydrolases"/>
    <property type="match status" value="2"/>
</dbReference>
<evidence type="ECO:0000256" key="8">
    <source>
        <dbReference type="ARBA" id="ARBA00022840"/>
    </source>
</evidence>
<evidence type="ECO:0000256" key="3">
    <source>
        <dbReference type="ARBA" id="ARBA00019805"/>
    </source>
</evidence>
<dbReference type="Gene3D" id="3.40.50.10810">
    <property type="entry name" value="Tandem AAA-ATPase domain"/>
    <property type="match status" value="1"/>
</dbReference>
<organism evidence="20 21">
    <name type="scientific">Jaculus jaculus</name>
    <name type="common">Lesser Egyptian jerboa</name>
    <dbReference type="NCBI Taxonomy" id="51337"/>
    <lineage>
        <taxon>Eukaryota</taxon>
        <taxon>Metazoa</taxon>
        <taxon>Chordata</taxon>
        <taxon>Craniata</taxon>
        <taxon>Vertebrata</taxon>
        <taxon>Euteleostomi</taxon>
        <taxon>Mammalia</taxon>
        <taxon>Eutheria</taxon>
        <taxon>Euarchontoglires</taxon>
        <taxon>Glires</taxon>
        <taxon>Rodentia</taxon>
        <taxon>Myomorpha</taxon>
        <taxon>Dipodoidea</taxon>
        <taxon>Dipodidae</taxon>
        <taxon>Dipodinae</taxon>
        <taxon>Jaculus</taxon>
    </lineage>
</organism>
<dbReference type="InterPro" id="IPR014001">
    <property type="entry name" value="Helicase_ATP-bd"/>
</dbReference>
<feature type="region of interest" description="Disordered" evidence="16">
    <location>
        <begin position="1350"/>
        <end position="1382"/>
    </location>
</feature>
<dbReference type="Proteomes" id="UP000694385">
    <property type="component" value="Unassembled WGS sequence"/>
</dbReference>
<dbReference type="SMART" id="SM00490">
    <property type="entry name" value="HELICc"/>
    <property type="match status" value="1"/>
</dbReference>
<dbReference type="InterPro" id="IPR038718">
    <property type="entry name" value="SNF2-like_sf"/>
</dbReference>
<feature type="domain" description="DBINO" evidence="19">
    <location>
        <begin position="281"/>
        <end position="406"/>
    </location>
</feature>
<evidence type="ECO:0000256" key="1">
    <source>
        <dbReference type="ARBA" id="ARBA00004123"/>
    </source>
</evidence>
<dbReference type="GeneTree" id="ENSGT00900000141110"/>
<protein>
    <recommendedName>
        <fullName evidence="3 14">Chromatin-remodeling ATPase INO80</fullName>
        <ecNumber evidence="14">3.6.4.-</ecNumber>
    </recommendedName>
</protein>
<keyword evidence="4" id="KW-0547">Nucleotide-binding</keyword>
<evidence type="ECO:0000256" key="10">
    <source>
        <dbReference type="ARBA" id="ARBA00023125"/>
    </source>
</evidence>
<feature type="compositionally biased region" description="Basic residues" evidence="16">
    <location>
        <begin position="219"/>
        <end position="231"/>
    </location>
</feature>
<dbReference type="GO" id="GO:0000723">
    <property type="term" value="P:telomere maintenance"/>
    <property type="evidence" value="ECO:0007669"/>
    <property type="project" value="Ensembl"/>
</dbReference>
<comment type="similarity">
    <text evidence="2 14">Belongs to the SNF2/RAD54 helicase family.</text>
</comment>
<dbReference type="GO" id="GO:0004386">
    <property type="term" value="F:helicase activity"/>
    <property type="evidence" value="ECO:0007669"/>
    <property type="project" value="UniProtKB-KW"/>
</dbReference>
<evidence type="ECO:0000256" key="12">
    <source>
        <dbReference type="ARBA" id="ARBA00023242"/>
    </source>
</evidence>
<dbReference type="GO" id="GO:0006338">
    <property type="term" value="P:chromatin remodeling"/>
    <property type="evidence" value="ECO:0007669"/>
    <property type="project" value="UniProtKB-UniRule"/>
</dbReference>
<comment type="function">
    <text evidence="14">ATPase component of the INO80 complex which remodels chromatin by shifting nucleosomes and is involved in DNA repair.</text>
</comment>
<keyword evidence="12" id="KW-0539">Nucleus</keyword>
<evidence type="ECO:0000313" key="20">
    <source>
        <dbReference type="Ensembl" id="ENSJJAP00000013428.1"/>
    </source>
</evidence>
<dbReference type="Ensembl" id="ENSJJAT00000019918.1">
    <property type="protein sequence ID" value="ENSJJAP00000013428.1"/>
    <property type="gene ID" value="ENSJJAG00000016166.1"/>
</dbReference>
<evidence type="ECO:0000259" key="19">
    <source>
        <dbReference type="PROSITE" id="PS51413"/>
    </source>
</evidence>
<evidence type="ECO:0000259" key="17">
    <source>
        <dbReference type="PROSITE" id="PS51192"/>
    </source>
</evidence>
<dbReference type="PROSITE" id="PS51413">
    <property type="entry name" value="DBINO"/>
    <property type="match status" value="1"/>
</dbReference>
<dbReference type="Pfam" id="PF13892">
    <property type="entry name" value="DBINO"/>
    <property type="match status" value="1"/>
</dbReference>
<evidence type="ECO:0000256" key="15">
    <source>
        <dbReference type="SAM" id="Coils"/>
    </source>
</evidence>
<name>A0A8C5KPM0_JACJA</name>
<reference evidence="20" key="1">
    <citation type="submission" date="2025-08" db="UniProtKB">
        <authorList>
            <consortium name="Ensembl"/>
        </authorList>
    </citation>
    <scope>IDENTIFICATION</scope>
</reference>
<keyword evidence="5 14" id="KW-0227">DNA damage</keyword>
<dbReference type="FunFam" id="3.40.50.300:FF:000747">
    <property type="entry name" value="DNA helicase INO80 isoform X1"/>
    <property type="match status" value="1"/>
</dbReference>
<feature type="region of interest" description="Disordered" evidence="16">
    <location>
        <begin position="1429"/>
        <end position="1486"/>
    </location>
</feature>
<keyword evidence="9" id="KW-0156">Chromatin regulator</keyword>
<dbReference type="GO" id="GO:0000724">
    <property type="term" value="P:double-strand break repair via homologous recombination"/>
    <property type="evidence" value="ECO:0007669"/>
    <property type="project" value="Ensembl"/>
</dbReference>
<evidence type="ECO:0000259" key="18">
    <source>
        <dbReference type="PROSITE" id="PS51194"/>
    </source>
</evidence>
<feature type="region of interest" description="Disordered" evidence="16">
    <location>
        <begin position="209"/>
        <end position="268"/>
    </location>
</feature>
<dbReference type="GO" id="GO:0000070">
    <property type="term" value="P:mitotic sister chromatid segregation"/>
    <property type="evidence" value="ECO:0007669"/>
    <property type="project" value="Ensembl"/>
</dbReference>
<dbReference type="OMA" id="FWKKNER"/>
<evidence type="ECO:0000256" key="2">
    <source>
        <dbReference type="ARBA" id="ARBA00007025"/>
    </source>
</evidence>
<keyword evidence="11 14" id="KW-0234">DNA repair</keyword>
<dbReference type="GO" id="GO:0042393">
    <property type="term" value="F:histone binding"/>
    <property type="evidence" value="ECO:0007669"/>
    <property type="project" value="TreeGrafter"/>
</dbReference>
<dbReference type="PANTHER" id="PTHR45685:SF2">
    <property type="entry name" value="CHROMATIN-REMODELING ATPASE INO80"/>
    <property type="match status" value="1"/>
</dbReference>
<sequence length="1486" mass="169014">MASELGAGDDGGCTELAKPLYLQYLERALRLDHFLRQTSAIFNRNISSDDSEDGLDDCNPLLPESGDPLIQVKEEPPNSLLGETSEASNSALLNSYSLNGVLQSESKSEKGNLYNFSKLKKSRKWLKSILLSDESSEADSQSEEDDDDEELNLSREELHNMLRLHKYKKLHQNRYSKDKELQQYQYYSAGLLSTYDPFYEQQRHLLGPKKKKFKEDKKLKAKMKKVKKKRRRDEELSSEESPRRHHHQTKVFAKFSHDAPPPGPKKKHLSIEQLNARRRKVWLSIVKKELPKANKQKASARNLFLTNSRKLAHQCMKEVRRAALQVQKNCKETLPRARRLTKEMLLYWKKYEKVEKEHRKRAEKEALEQRKLDEEMREAKRQQRKLNFLITQTELYAHFMSRKRDMGHDGIQEEILRKLEDSSTQRQIDIGGGVVVNITQEDYDSNHFKAQALKNAENAYHIHQARTRSFDEDAKESRAAALRAANKSGTGFGESYSLANPSIRAGEDIPQPTIFNGKLKGYQLKGMNWLANLYEQGINGILADEMGLGKTVQSIALLAHLAERENIWGPFLIISPASTLNNWHQEFTRFVPKFKVLPYWGNPHDRKVIRKFWSQKTLYTQDAPFHVVITSYQLVVQDVKYFQRVKWQYMVLDEAQALKSSSSVRWKILLQFQCRNRLLLTGTPIQNTMAELWALLHFIMPTLFDSHEEFNEWFSKDIESHIEILMYCQLTSRQKLLYQALKNKISIEDLLQSSMGSTQQAQNTTSSLMNLVMQFRKVCNHPELFERQETWSPFHISLKPYEISKFIYRHGQIRVFNHSRDRWLRVLLSPFAPDYIQQSLFHRKGINEESCFSFLRFIDVSPAEMANLMLQGLLARWLALFLSLKASYRLHQLRSWGYPEGESQQRYLRNKDFLLAVDFPLSFPNLCSCPLLKSLVFSSHCKAVSGHSDQVVHQRRSATSSLRCCLLTELPSFLCVASPRVTAVPLDSYCNDRSAEYERRVLKEGGSLAAKQCLLNGAPELATDWLNRRSQFFPEPTGGLWSIRPQNGWSFIRIPGKESLITDSGKLYALDVLLTRLKSQGHRVLIYSQMTRMIDLLEEYMVYRKHTYMRLDGSSKISERRDMVADFQTRNDIFVFLLSTRAGGLGINLTAADTVIFYDSDWNPTVDQQAMDRAHRLGQTKQVTVYRLICKGTIEERILQRAKEKSEIQRMVISGGNFKPDTLKPKEVVSLLLDDEELEKKLRLRQEEKRQQEETNRVKERKRKREKYAEKKNKLPNRRYNARAMGIESISISSELHTGSIPPDESSSDMLVIVDDPASSAPQSRATNSPASITGSVSDTVNGISIQEMPAAGRGHSARSRGRPKGSGSTAKGAGKGRSRKSTAGSAAAMAGAKAGAAAASAAAYAAYGYNVSKGISASSPLQTSLVRPAGLADFGPSSASSPLSSPLSKGNNVPGTPKSLHMTSSLVSDSLIRKQGKGTNPSGGR</sequence>
<dbReference type="InterPro" id="IPR050520">
    <property type="entry name" value="INO80/SWR1_helicase"/>
</dbReference>
<dbReference type="FunFam" id="3.40.50.300:FF:003788">
    <property type="entry name" value="INO80 complex subunit"/>
    <property type="match status" value="1"/>
</dbReference>
<dbReference type="GO" id="GO:0008094">
    <property type="term" value="F:ATP-dependent activity, acting on DNA"/>
    <property type="evidence" value="ECO:0007669"/>
    <property type="project" value="Ensembl"/>
</dbReference>
<gene>
    <name evidence="20" type="primary">Ino80</name>
</gene>
<dbReference type="GO" id="GO:0010571">
    <property type="term" value="P:positive regulation of nuclear cell cycle DNA replication"/>
    <property type="evidence" value="ECO:0007669"/>
    <property type="project" value="Ensembl"/>
</dbReference>
<dbReference type="GO" id="GO:0005829">
    <property type="term" value="C:cytosol"/>
    <property type="evidence" value="ECO:0007669"/>
    <property type="project" value="Ensembl"/>
</dbReference>
<evidence type="ECO:0000256" key="4">
    <source>
        <dbReference type="ARBA" id="ARBA00022741"/>
    </source>
</evidence>
<feature type="compositionally biased region" description="Basic and acidic residues" evidence="16">
    <location>
        <begin position="1247"/>
        <end position="1258"/>
    </location>
</feature>
<dbReference type="GO" id="GO:0030307">
    <property type="term" value="P:positive regulation of cell growth"/>
    <property type="evidence" value="ECO:0007669"/>
    <property type="project" value="Ensembl"/>
</dbReference>
<evidence type="ECO:0000256" key="13">
    <source>
        <dbReference type="ARBA" id="ARBA00049360"/>
    </source>
</evidence>
<feature type="compositionally biased region" description="Polar residues" evidence="16">
    <location>
        <begin position="1320"/>
        <end position="1338"/>
    </location>
</feature>
<dbReference type="PANTHER" id="PTHR45685">
    <property type="entry name" value="HELICASE SRCAP-RELATED"/>
    <property type="match status" value="1"/>
</dbReference>
<dbReference type="GO" id="GO:0045739">
    <property type="term" value="P:positive regulation of DNA repair"/>
    <property type="evidence" value="ECO:0007669"/>
    <property type="project" value="Ensembl"/>
</dbReference>
<dbReference type="GO" id="GO:0031011">
    <property type="term" value="C:Ino80 complex"/>
    <property type="evidence" value="ECO:0007669"/>
    <property type="project" value="UniProtKB-UniRule"/>
</dbReference>
<keyword evidence="21" id="KW-1185">Reference proteome</keyword>
<comment type="catalytic activity">
    <reaction evidence="13 14">
        <text>ATP + H2O = ADP + phosphate + H(+)</text>
        <dbReference type="Rhea" id="RHEA:13065"/>
        <dbReference type="ChEBI" id="CHEBI:15377"/>
        <dbReference type="ChEBI" id="CHEBI:15378"/>
        <dbReference type="ChEBI" id="CHEBI:30616"/>
        <dbReference type="ChEBI" id="CHEBI:43474"/>
        <dbReference type="ChEBI" id="CHEBI:456216"/>
    </reaction>
</comment>
<dbReference type="GO" id="GO:0071479">
    <property type="term" value="P:cellular response to ionizing radiation"/>
    <property type="evidence" value="ECO:0007669"/>
    <property type="project" value="Ensembl"/>
</dbReference>
<dbReference type="PROSITE" id="PS51192">
    <property type="entry name" value="HELICASE_ATP_BIND_1"/>
    <property type="match status" value="1"/>
</dbReference>
<keyword evidence="8 14" id="KW-0067">ATP-binding</keyword>
<dbReference type="Pfam" id="PF00271">
    <property type="entry name" value="Helicase_C"/>
    <property type="match status" value="1"/>
</dbReference>
<dbReference type="GO" id="GO:0016604">
    <property type="term" value="C:nuclear body"/>
    <property type="evidence" value="ECO:0007669"/>
    <property type="project" value="Ensembl"/>
</dbReference>
<feature type="compositionally biased region" description="Low complexity" evidence="16">
    <location>
        <begin position="1437"/>
        <end position="1449"/>
    </location>
</feature>
<dbReference type="InterPro" id="IPR001650">
    <property type="entry name" value="Helicase_C-like"/>
</dbReference>
<dbReference type="GO" id="GO:0003677">
    <property type="term" value="F:DNA binding"/>
    <property type="evidence" value="ECO:0007669"/>
    <property type="project" value="UniProtKB-UniRule"/>
</dbReference>
<dbReference type="EC" id="3.6.4.-" evidence="14"/>
<dbReference type="PROSITE" id="PS51194">
    <property type="entry name" value="HELICASE_CTER"/>
    <property type="match status" value="1"/>
</dbReference>
<evidence type="ECO:0000256" key="5">
    <source>
        <dbReference type="ARBA" id="ARBA00022763"/>
    </source>
</evidence>
<dbReference type="GO" id="GO:0051225">
    <property type="term" value="P:spindle assembly"/>
    <property type="evidence" value="ECO:0007669"/>
    <property type="project" value="Ensembl"/>
</dbReference>
<dbReference type="GO" id="GO:0045944">
    <property type="term" value="P:positive regulation of transcription by RNA polymerase II"/>
    <property type="evidence" value="ECO:0007669"/>
    <property type="project" value="Ensembl"/>
</dbReference>
<evidence type="ECO:0000256" key="6">
    <source>
        <dbReference type="ARBA" id="ARBA00022801"/>
    </source>
</evidence>
<dbReference type="InterPro" id="IPR000330">
    <property type="entry name" value="SNF2_N"/>
</dbReference>
<feature type="region of interest" description="Disordered" evidence="16">
    <location>
        <begin position="49"/>
        <end position="68"/>
    </location>
</feature>
<comment type="domain">
    <text evidence="14">The DBINO region is involved in binding to DNA.</text>
</comment>
<dbReference type="GO" id="GO:0070914">
    <property type="term" value="P:UV-damage excision repair"/>
    <property type="evidence" value="ECO:0007669"/>
    <property type="project" value="Ensembl"/>
</dbReference>
<evidence type="ECO:0000256" key="9">
    <source>
        <dbReference type="ARBA" id="ARBA00022853"/>
    </source>
</evidence>
<dbReference type="InterPro" id="IPR020838">
    <property type="entry name" value="DBINO"/>
</dbReference>
<dbReference type="GO" id="GO:1904507">
    <property type="term" value="P:positive regulation of telomere maintenance in response to DNA damage"/>
    <property type="evidence" value="ECO:0007669"/>
    <property type="project" value="Ensembl"/>
</dbReference>
<evidence type="ECO:0000256" key="7">
    <source>
        <dbReference type="ARBA" id="ARBA00022806"/>
    </source>
</evidence>
<dbReference type="GO" id="GO:0060382">
    <property type="term" value="P:regulation of DNA strand elongation"/>
    <property type="evidence" value="ECO:0007669"/>
    <property type="project" value="Ensembl"/>
</dbReference>
<dbReference type="GO" id="GO:0016887">
    <property type="term" value="F:ATP hydrolysis activity"/>
    <property type="evidence" value="ECO:0007669"/>
    <property type="project" value="TreeGrafter"/>
</dbReference>
<dbReference type="Gene3D" id="3.40.50.300">
    <property type="entry name" value="P-loop containing nucleotide triphosphate hydrolases"/>
    <property type="match status" value="1"/>
</dbReference>
<keyword evidence="15" id="KW-0175">Coiled coil</keyword>
<evidence type="ECO:0000313" key="21">
    <source>
        <dbReference type="Proteomes" id="UP000694385"/>
    </source>
</evidence>
<proteinExistence type="inferred from homology"/>
<dbReference type="FunFam" id="3.40.50.10810:FF:000005">
    <property type="entry name" value="Photoperiod-independent early flowering 1"/>
    <property type="match status" value="1"/>
</dbReference>
<dbReference type="GO" id="GO:2000045">
    <property type="term" value="P:regulation of G1/S transition of mitotic cell cycle"/>
    <property type="evidence" value="ECO:0007669"/>
    <property type="project" value="Ensembl"/>
</dbReference>
<feature type="region of interest" description="Disordered" evidence="16">
    <location>
        <begin position="1247"/>
        <end position="1282"/>
    </location>
</feature>
<feature type="domain" description="Helicase ATP-binding" evidence="17">
    <location>
        <begin position="531"/>
        <end position="702"/>
    </location>
</feature>
<accession>A0A8C5KPM0</accession>
<dbReference type="Pfam" id="PF00176">
    <property type="entry name" value="SNF2-rel_dom"/>
    <property type="match status" value="1"/>
</dbReference>
<keyword evidence="7" id="KW-0347">Helicase</keyword>
<dbReference type="GO" id="GO:0043014">
    <property type="term" value="F:alpha-tubulin binding"/>
    <property type="evidence" value="ECO:0007669"/>
    <property type="project" value="Ensembl"/>
</dbReference>
<evidence type="ECO:0000256" key="14">
    <source>
        <dbReference type="RuleBase" id="RU368001"/>
    </source>
</evidence>
<feature type="domain" description="Helicase C-terminal" evidence="18">
    <location>
        <begin position="1069"/>
        <end position="1224"/>
    </location>
</feature>
<dbReference type="SMART" id="SM00487">
    <property type="entry name" value="DEXDc"/>
    <property type="match status" value="1"/>
</dbReference>
<dbReference type="GO" id="GO:0005524">
    <property type="term" value="F:ATP binding"/>
    <property type="evidence" value="ECO:0007669"/>
    <property type="project" value="UniProtKB-UniRule"/>
</dbReference>
<feature type="region of interest" description="Disordered" evidence="16">
    <location>
        <begin position="1318"/>
        <end position="1338"/>
    </location>
</feature>